<proteinExistence type="predicted"/>
<evidence type="ECO:0000313" key="2">
    <source>
        <dbReference type="Proteomes" id="UP000032180"/>
    </source>
</evidence>
<protein>
    <submittedName>
        <fullName evidence="1">Uncharacterized protein</fullName>
    </submittedName>
</protein>
<reference evidence="1 2" key="1">
    <citation type="submission" date="2012-08" db="EMBL/GenBank/DDBJ databases">
        <title>Oryza genome evolution.</title>
        <authorList>
            <person name="Wing R.A."/>
        </authorList>
    </citation>
    <scope>NUCLEOTIDE SEQUENCE</scope>
</reference>
<evidence type="ECO:0000313" key="1">
    <source>
        <dbReference type="EnsemblPlants" id="LPERR03G03920.1"/>
    </source>
</evidence>
<reference evidence="1" key="3">
    <citation type="submission" date="2015-04" db="UniProtKB">
        <authorList>
            <consortium name="EnsemblPlants"/>
        </authorList>
    </citation>
    <scope>IDENTIFICATION</scope>
</reference>
<dbReference type="AlphaFoldDB" id="A0A0D9VPS0"/>
<organism evidence="1 2">
    <name type="scientific">Leersia perrieri</name>
    <dbReference type="NCBI Taxonomy" id="77586"/>
    <lineage>
        <taxon>Eukaryota</taxon>
        <taxon>Viridiplantae</taxon>
        <taxon>Streptophyta</taxon>
        <taxon>Embryophyta</taxon>
        <taxon>Tracheophyta</taxon>
        <taxon>Spermatophyta</taxon>
        <taxon>Magnoliopsida</taxon>
        <taxon>Liliopsida</taxon>
        <taxon>Poales</taxon>
        <taxon>Poaceae</taxon>
        <taxon>BOP clade</taxon>
        <taxon>Oryzoideae</taxon>
        <taxon>Oryzeae</taxon>
        <taxon>Oryzinae</taxon>
        <taxon>Leersia</taxon>
    </lineage>
</organism>
<dbReference type="EnsemblPlants" id="LPERR03G03920.1">
    <property type="protein sequence ID" value="LPERR03G03920.1"/>
    <property type="gene ID" value="LPERR03G03920"/>
</dbReference>
<accession>A0A0D9VPS0</accession>
<keyword evidence="2" id="KW-1185">Reference proteome</keyword>
<dbReference type="HOGENOM" id="CLU_2112406_0_0_1"/>
<dbReference type="Proteomes" id="UP000032180">
    <property type="component" value="Chromosome 3"/>
</dbReference>
<name>A0A0D9VPS0_9ORYZ</name>
<sequence>MLSFPPRRACSLASLPLAAHATITSTTPQYQQHLYNHDRRRRRRYRRTAARTHTHERALFTLYVHRRESPFSTIRASHHNTLRPRNHPLSHSGEPPLVGALFFRRRPTTGCRWVL</sequence>
<dbReference type="Gramene" id="LPERR03G03920.1">
    <property type="protein sequence ID" value="LPERR03G03920.1"/>
    <property type="gene ID" value="LPERR03G03920"/>
</dbReference>
<reference evidence="2" key="2">
    <citation type="submission" date="2013-12" db="EMBL/GenBank/DDBJ databases">
        <authorList>
            <person name="Yu Y."/>
            <person name="Lee S."/>
            <person name="de Baynast K."/>
            <person name="Wissotski M."/>
            <person name="Liu L."/>
            <person name="Talag J."/>
            <person name="Goicoechea J."/>
            <person name="Angelova A."/>
            <person name="Jetty R."/>
            <person name="Kudrna D."/>
            <person name="Golser W."/>
            <person name="Rivera L."/>
            <person name="Zhang J."/>
            <person name="Wing R."/>
        </authorList>
    </citation>
    <scope>NUCLEOTIDE SEQUENCE</scope>
</reference>